<dbReference type="KEGG" id="sauq:SAI4T8_1000630"/>
<evidence type="ECO:0000313" key="5">
    <source>
        <dbReference type="EMBL" id="CCJ21829.1"/>
    </source>
</evidence>
<feature type="transmembrane region" description="Helical" evidence="3">
    <location>
        <begin position="271"/>
        <end position="290"/>
    </location>
</feature>
<dbReference type="Proteomes" id="UP000032744">
    <property type="component" value="Chromosome"/>
</dbReference>
<feature type="domain" description="EamA" evidence="4">
    <location>
        <begin position="16"/>
        <end position="142"/>
    </location>
</feature>
<comment type="similarity">
    <text evidence="2">Belongs to the EamA transporter family.</text>
</comment>
<feature type="domain" description="EamA" evidence="4">
    <location>
        <begin position="154"/>
        <end position="288"/>
    </location>
</feature>
<feature type="transmembrane region" description="Helical" evidence="3">
    <location>
        <begin position="150"/>
        <end position="170"/>
    </location>
</feature>
<feature type="transmembrane region" description="Helical" evidence="3">
    <location>
        <begin position="182"/>
        <end position="201"/>
    </location>
</feature>
<evidence type="ECO:0000256" key="3">
    <source>
        <dbReference type="SAM" id="Phobius"/>
    </source>
</evidence>
<dbReference type="GO" id="GO:0016020">
    <property type="term" value="C:membrane"/>
    <property type="evidence" value="ECO:0007669"/>
    <property type="project" value="InterPro"/>
</dbReference>
<evidence type="ECO:0000256" key="2">
    <source>
        <dbReference type="ARBA" id="ARBA00007362"/>
    </source>
</evidence>
<gene>
    <name evidence="5" type="ORF">SAI7S6_1000630</name>
</gene>
<evidence type="ECO:0000256" key="1">
    <source>
        <dbReference type="ARBA" id="ARBA00004127"/>
    </source>
</evidence>
<dbReference type="PANTHER" id="PTHR12715">
    <property type="entry name" value="TRANSPORTER, DRUG/METABOLITE EXPORTER FAMILY"/>
    <property type="match status" value="1"/>
</dbReference>
<protein>
    <submittedName>
        <fullName evidence="5">Integral membrane protein DUF6</fullName>
    </submittedName>
</protein>
<dbReference type="KEGG" id="sauw:SAI5S5_1000630"/>
<feature type="transmembrane region" description="Helical" evidence="3">
    <location>
        <begin position="41"/>
        <end position="58"/>
    </location>
</feature>
<dbReference type="KEGG" id="sauy:SAI8T7_1000630"/>
<feature type="transmembrane region" description="Helical" evidence="3">
    <location>
        <begin position="248"/>
        <end position="265"/>
    </location>
</feature>
<proteinExistence type="inferred from homology"/>
<keyword evidence="3" id="KW-1133">Transmembrane helix</keyword>
<dbReference type="KEGG" id="sauk:SAI3T3_1000630"/>
<accession>A0A7U7EWW7</accession>
<dbReference type="KEGG" id="saux:SAI6T6_1000630"/>
<feature type="transmembrane region" description="Helical" evidence="3">
    <location>
        <begin position="94"/>
        <end position="119"/>
    </location>
</feature>
<name>A0A7U7EWW7_STAAU</name>
<comment type="subcellular location">
    <subcellularLocation>
        <location evidence="1">Endomembrane system</location>
        <topology evidence="1">Multi-pass membrane protein</topology>
    </subcellularLocation>
</comment>
<dbReference type="InterPro" id="IPR000620">
    <property type="entry name" value="EamA_dom"/>
</dbReference>
<dbReference type="PANTHER" id="PTHR12715:SF4">
    <property type="entry name" value="EAMA DOMAIN-CONTAINING PROTEIN"/>
    <property type="match status" value="1"/>
</dbReference>
<organism evidence="5 6">
    <name type="scientific">Staphylococcus aureus subsp. aureus ST228</name>
    <dbReference type="NCBI Taxonomy" id="1074919"/>
    <lineage>
        <taxon>Bacteria</taxon>
        <taxon>Bacillati</taxon>
        <taxon>Bacillota</taxon>
        <taxon>Bacilli</taxon>
        <taxon>Bacillales</taxon>
        <taxon>Staphylococcaceae</taxon>
        <taxon>Staphylococcus</taxon>
    </lineage>
</organism>
<keyword evidence="3" id="KW-0472">Membrane</keyword>
<feature type="transmembrane region" description="Helical" evidence="3">
    <location>
        <begin position="70"/>
        <end position="88"/>
    </location>
</feature>
<reference evidence="5 6" key="1">
    <citation type="journal article" date="2012" name="PLoS ONE">
        <title>Short term evolution of a highly transmissible methicillin-resistant Staphylococcus aureus clone (ST228) in a tertiary care hospital.</title>
        <authorList>
            <person name="Vogel V."/>
            <person name="Falquet L."/>
            <person name="Calderon-Copete S.P."/>
            <person name="Basset P."/>
            <person name="Blanc D.S."/>
        </authorList>
    </citation>
    <scope>NUCLEOTIDE SEQUENCE [LARGE SCALE GENOMIC DNA]</scope>
    <source>
        <strain evidence="6">ST228/18412</strain>
    </source>
</reference>
<feature type="transmembrane region" description="Helical" evidence="3">
    <location>
        <begin position="213"/>
        <end position="236"/>
    </location>
</feature>
<dbReference type="Pfam" id="PF00892">
    <property type="entry name" value="EamA"/>
    <property type="match status" value="2"/>
</dbReference>
<feature type="transmembrane region" description="Helical" evidence="3">
    <location>
        <begin position="126"/>
        <end position="144"/>
    </location>
</feature>
<keyword evidence="3" id="KW-0812">Transmembrane</keyword>
<dbReference type="InterPro" id="IPR037185">
    <property type="entry name" value="EmrE-like"/>
</dbReference>
<dbReference type="InterPro" id="IPR052756">
    <property type="entry name" value="Alkyne_AA_exporter"/>
</dbReference>
<dbReference type="EMBL" id="HE579071">
    <property type="protein sequence ID" value="CCJ21829.1"/>
    <property type="molecule type" value="Genomic_DNA"/>
</dbReference>
<evidence type="ECO:0000259" key="4">
    <source>
        <dbReference type="Pfam" id="PF00892"/>
    </source>
</evidence>
<sequence>MILMNKLRDTTFLSYLFTIILWGSAFPMIKIALNDFSAESLSAFRLILATIILLPFVIIKKLPTPELRDIPVIFILGFCGFVIYHTALNFGETLISAGISGILVSTTPIFSSALAYIFLKEHFSKWNWLSSLVAFIGISIISISKDDYTTINVLGVFIILLASFSESLYFTFQKKYIEKYGFIAFTLYTIMASSPFMLIFIPEIINDIHGATFTSIVSVLYLAIFPTIIPYVLLAYIVKSVGVSDATMSLYLTPIVSLLLSYLLLDELPTTLAIIGGIITLLGVSLSNFFQNT</sequence>
<evidence type="ECO:0000313" key="6">
    <source>
        <dbReference type="Proteomes" id="UP000032744"/>
    </source>
</evidence>
<dbReference type="AlphaFoldDB" id="A0A7U7EWW7"/>
<dbReference type="KEGG" id="sauv:SAI7S6_1000630"/>
<dbReference type="SUPFAM" id="SSF103481">
    <property type="entry name" value="Multidrug resistance efflux transporter EmrE"/>
    <property type="match status" value="2"/>
</dbReference>
<feature type="transmembrane region" description="Helical" evidence="3">
    <location>
        <begin position="12"/>
        <end position="29"/>
    </location>
</feature>
<dbReference type="KEGG" id="sauj:SAI2T2_1000630"/>
<dbReference type="KEGG" id="saut:SAI1T1_2000630"/>